<name>A0AAU7JJ73_9HYPH</name>
<dbReference type="AlphaFoldDB" id="A0AAU7JJ73"/>
<protein>
    <submittedName>
        <fullName evidence="1">Uncharacterized protein</fullName>
    </submittedName>
</protein>
<proteinExistence type="predicted"/>
<accession>A0AAU7JJ73</accession>
<gene>
    <name evidence="1" type="ORF">ABEG18_06030</name>
</gene>
<reference evidence="1" key="1">
    <citation type="submission" date="2024-05" db="EMBL/GenBank/DDBJ databases">
        <authorList>
            <person name="Kim S."/>
            <person name="Heo J."/>
            <person name="Choi H."/>
            <person name="Choi Y."/>
            <person name="Kwon S.-W."/>
            <person name="Kim Y."/>
        </authorList>
    </citation>
    <scope>NUCLEOTIDE SEQUENCE</scope>
    <source>
        <strain evidence="1">KACC 23698</strain>
    </source>
</reference>
<evidence type="ECO:0000313" key="1">
    <source>
        <dbReference type="EMBL" id="XBO40331.1"/>
    </source>
</evidence>
<dbReference type="RefSeq" id="WP_406857187.1">
    <property type="nucleotide sequence ID" value="NZ_CP157484.1"/>
</dbReference>
<organism evidence="1">
    <name type="scientific">Alsobacter sp. KACC 23698</name>
    <dbReference type="NCBI Taxonomy" id="3149229"/>
    <lineage>
        <taxon>Bacteria</taxon>
        <taxon>Pseudomonadati</taxon>
        <taxon>Pseudomonadota</taxon>
        <taxon>Alphaproteobacteria</taxon>
        <taxon>Hyphomicrobiales</taxon>
        <taxon>Alsobacteraceae</taxon>
        <taxon>Alsobacter</taxon>
    </lineage>
</organism>
<dbReference type="EMBL" id="CP157484">
    <property type="protein sequence ID" value="XBO40331.1"/>
    <property type="molecule type" value="Genomic_DNA"/>
</dbReference>
<sequence length="90" mass="9672">MRAAVIADAAPQSFLEMVYVQDFVEEVWHMLRLDGAALDVVANQARDLMEALLLEAGPSGPGEDEAAREAEAARLAAGWWRGESEALAAC</sequence>